<keyword evidence="1" id="KW-1133">Transmembrane helix</keyword>
<protein>
    <submittedName>
        <fullName evidence="2">Uncharacterized protein</fullName>
    </submittedName>
</protein>
<organism evidence="2 3">
    <name type="scientific">'Fragaria x ananassa' phyllody phytoplasma</name>
    <dbReference type="NCBI Taxonomy" id="2358428"/>
    <lineage>
        <taxon>Bacteria</taxon>
        <taxon>Bacillati</taxon>
        <taxon>Mycoplasmatota</taxon>
        <taxon>Mollicutes</taxon>
        <taxon>Acholeplasmatales</taxon>
        <taxon>Acholeplasmataceae</taxon>
        <taxon>Candidatus Phytoplasma</taxon>
        <taxon>16SrXIII (Mexican periwinkle virescence group)</taxon>
    </lineage>
</organism>
<dbReference type="EMBL" id="JAGVRH010000001">
    <property type="protein sequence ID" value="MBS2126202.1"/>
    <property type="molecule type" value="Genomic_DNA"/>
</dbReference>
<comment type="caution">
    <text evidence="2">The sequence shown here is derived from an EMBL/GenBank/DDBJ whole genome shotgun (WGS) entry which is preliminary data.</text>
</comment>
<dbReference type="RefSeq" id="WP_212330825.1">
    <property type="nucleotide sequence ID" value="NZ_JAGVRH010000001.1"/>
</dbReference>
<dbReference type="Proteomes" id="UP000811481">
    <property type="component" value="Unassembled WGS sequence"/>
</dbReference>
<evidence type="ECO:0000313" key="3">
    <source>
        <dbReference type="Proteomes" id="UP000811481"/>
    </source>
</evidence>
<evidence type="ECO:0000256" key="1">
    <source>
        <dbReference type="SAM" id="Phobius"/>
    </source>
</evidence>
<proteinExistence type="predicted"/>
<reference evidence="2" key="1">
    <citation type="submission" date="2021-04" db="EMBL/GenBank/DDBJ databases">
        <title>Draft genome sequence of StrPh-CL8, a phytoplasma strain causing strawberry phyllody in Chile.</title>
        <authorList>
            <person name="Cui W."/>
            <person name="Zamorano A."/>
            <person name="Fiore N."/>
        </authorList>
    </citation>
    <scope>NUCLEOTIDE SEQUENCE [LARGE SCALE GENOMIC DNA]</scope>
    <source>
        <strain evidence="2">StrPh-Cl</strain>
    </source>
</reference>
<gene>
    <name evidence="2" type="ORF">J8J04_00505</name>
</gene>
<feature type="transmembrane region" description="Helical" evidence="1">
    <location>
        <begin position="19"/>
        <end position="40"/>
    </location>
</feature>
<evidence type="ECO:0000313" key="2">
    <source>
        <dbReference type="EMBL" id="MBS2126202.1"/>
    </source>
</evidence>
<name>A0ABS5K2T7_9MOLU</name>
<keyword evidence="1" id="KW-0812">Transmembrane</keyword>
<keyword evidence="1" id="KW-0472">Membrane</keyword>
<keyword evidence="3" id="KW-1185">Reference proteome</keyword>
<sequence>MTHIYFIINYLGEERKNKIMNLIIFGINCFFVLAIGETIYGQASFIKKLKKEKKKIQ</sequence>
<accession>A0ABS5K2T7</accession>